<comment type="subcellular location">
    <subcellularLocation>
        <location evidence="1">Endomembrane system</location>
    </subcellularLocation>
</comment>
<evidence type="ECO:0000313" key="7">
    <source>
        <dbReference type="Proteomes" id="UP000019149"/>
    </source>
</evidence>
<dbReference type="GeneID" id="36340137"/>
<reference evidence="6 7" key="1">
    <citation type="journal article" date="2013" name="Nat. Genet.">
        <title>The genome of the hydatid tapeworm Echinococcus granulosus.</title>
        <authorList>
            <person name="Zheng H."/>
            <person name="Zhang W."/>
            <person name="Zhang L."/>
            <person name="Zhang Z."/>
            <person name="Li J."/>
            <person name="Lu G."/>
            <person name="Zhu Y."/>
            <person name="Wang Y."/>
            <person name="Huang Y."/>
            <person name="Liu J."/>
            <person name="Kang H."/>
            <person name="Chen J."/>
            <person name="Wang L."/>
            <person name="Chen A."/>
            <person name="Yu S."/>
            <person name="Gao Z."/>
            <person name="Jin L."/>
            <person name="Gu W."/>
            <person name="Wang Z."/>
            <person name="Zhao L."/>
            <person name="Shi B."/>
            <person name="Wen H."/>
            <person name="Lin R."/>
            <person name="Jones M.K."/>
            <person name="Brejova B."/>
            <person name="Vinar T."/>
            <person name="Zhao G."/>
            <person name="McManus D.P."/>
            <person name="Chen Z."/>
            <person name="Zhou Y."/>
            <person name="Wang S."/>
        </authorList>
    </citation>
    <scope>NUCLEOTIDE SEQUENCE [LARGE SCALE GENOMIC DNA]</scope>
</reference>
<evidence type="ECO:0000256" key="4">
    <source>
        <dbReference type="ARBA" id="ARBA00023136"/>
    </source>
</evidence>
<dbReference type="Pfam" id="PF01602">
    <property type="entry name" value="Adaptin_N"/>
    <property type="match status" value="1"/>
</dbReference>
<dbReference type="CTD" id="36340137"/>
<keyword evidence="7" id="KW-1185">Reference proteome</keyword>
<dbReference type="SUPFAM" id="SSF48371">
    <property type="entry name" value="ARM repeat"/>
    <property type="match status" value="1"/>
</dbReference>
<dbReference type="GO" id="GO:0030117">
    <property type="term" value="C:membrane coat"/>
    <property type="evidence" value="ECO:0007669"/>
    <property type="project" value="InterPro"/>
</dbReference>
<dbReference type="RefSeq" id="XP_024351992.1">
    <property type="nucleotide sequence ID" value="XM_024493671.1"/>
</dbReference>
<dbReference type="PANTHER" id="PTHR22780">
    <property type="entry name" value="ADAPTIN, ALPHA/GAMMA/EPSILON"/>
    <property type="match status" value="1"/>
</dbReference>
<dbReference type="STRING" id="6210.W6UI72"/>
<dbReference type="Gene3D" id="1.25.10.10">
    <property type="entry name" value="Leucine-rich Repeat Variant"/>
    <property type="match status" value="2"/>
</dbReference>
<dbReference type="OrthoDB" id="28053at2759"/>
<evidence type="ECO:0000259" key="5">
    <source>
        <dbReference type="Pfam" id="PF01602"/>
    </source>
</evidence>
<dbReference type="InterPro" id="IPR011989">
    <property type="entry name" value="ARM-like"/>
</dbReference>
<proteinExistence type="predicted"/>
<organism evidence="6 7">
    <name type="scientific">Echinococcus granulosus</name>
    <name type="common">Hydatid tapeworm</name>
    <dbReference type="NCBI Taxonomy" id="6210"/>
    <lineage>
        <taxon>Eukaryota</taxon>
        <taxon>Metazoa</taxon>
        <taxon>Spiralia</taxon>
        <taxon>Lophotrochozoa</taxon>
        <taxon>Platyhelminthes</taxon>
        <taxon>Cestoda</taxon>
        <taxon>Eucestoda</taxon>
        <taxon>Cyclophyllidea</taxon>
        <taxon>Taeniidae</taxon>
        <taxon>Echinococcus</taxon>
        <taxon>Echinococcus granulosus group</taxon>
    </lineage>
</organism>
<dbReference type="Proteomes" id="UP000019149">
    <property type="component" value="Unassembled WGS sequence"/>
</dbReference>
<feature type="domain" description="Clathrin/coatomer adaptor adaptin-like N-terminal" evidence="5">
    <location>
        <begin position="815"/>
        <end position="904"/>
    </location>
</feature>
<evidence type="ECO:0000256" key="3">
    <source>
        <dbReference type="ARBA" id="ARBA00022927"/>
    </source>
</evidence>
<evidence type="ECO:0000256" key="2">
    <source>
        <dbReference type="ARBA" id="ARBA00022448"/>
    </source>
</evidence>
<dbReference type="KEGG" id="egl:EGR_04422"/>
<dbReference type="GO" id="GO:0012505">
    <property type="term" value="C:endomembrane system"/>
    <property type="evidence" value="ECO:0007669"/>
    <property type="project" value="UniProtKB-SubCell"/>
</dbReference>
<dbReference type="AlphaFoldDB" id="W6UI72"/>
<name>W6UI72_ECHGR</name>
<dbReference type="GO" id="GO:0016192">
    <property type="term" value="P:vesicle-mediated transport"/>
    <property type="evidence" value="ECO:0007669"/>
    <property type="project" value="InterPro"/>
</dbReference>
<accession>W6UI72</accession>
<comment type="caution">
    <text evidence="6">The sequence shown here is derived from an EMBL/GenBank/DDBJ whole genome shotgun (WGS) entry which is preliminary data.</text>
</comment>
<dbReference type="InterPro" id="IPR016024">
    <property type="entry name" value="ARM-type_fold"/>
</dbReference>
<evidence type="ECO:0000313" key="6">
    <source>
        <dbReference type="EMBL" id="EUB60796.1"/>
    </source>
</evidence>
<dbReference type="GO" id="GO:0006886">
    <property type="term" value="P:intracellular protein transport"/>
    <property type="evidence" value="ECO:0007669"/>
    <property type="project" value="InterPro"/>
</dbReference>
<keyword evidence="4" id="KW-0472">Membrane</keyword>
<dbReference type="InterPro" id="IPR050840">
    <property type="entry name" value="Adaptor_Complx_Large_Subunit"/>
</dbReference>
<evidence type="ECO:0000256" key="1">
    <source>
        <dbReference type="ARBA" id="ARBA00004308"/>
    </source>
</evidence>
<keyword evidence="3" id="KW-0653">Protein transport</keyword>
<protein>
    <submittedName>
        <fullName evidence="6">AP-1 complex subunit gamma-1</fullName>
    </submittedName>
</protein>
<keyword evidence="2" id="KW-0813">Transport</keyword>
<dbReference type="EMBL" id="APAU02000027">
    <property type="protein sequence ID" value="EUB60796.1"/>
    <property type="molecule type" value="Genomic_DNA"/>
</dbReference>
<sequence length="921" mass="105912">MEMAELQVVETAQLITFTMLILKYVNLFNLKVLQALTSHLLKIYRVVALPSHAEGPNSSALFPTSFFYISDFTTSFTKSLEFLFPAQGSAQRMDCSRGLAAKFQDLKMGPSPPVQTRLELDLAGASTAVDDVEETSRVSFTEEYFQITPFCIRNIQLSSFGNFVVKRNPIPFISLKHHFLKDQSHLPFTLLLTGSSNIKVNGGHLLGYCDILKPLMKPFLECTALWLSHMEFIECDFPPLLRFINPYFSAMFEFCEMCARVVIILLVEKKVANCSCWFTSIKVRSLLELVSTTAIKKKNQKKLCRGDVIFLLVREAMRHPLWVEGLSSEISRQSALSRWSFKSAYFIINHVYFLVVFRLQLVNLSLYLHLGYKAKNCLHPSHLCFYGFFCSDERSWVKQSRSVRRLNINIFSIDVGNRLMKSVYVSRRSDETQQPPSTTNLPMSTVESASNIHIYLQEILTINSPTTPRLSIFLAEEDGLLKSNEIQTSNLIRFITLVLLFIALSCPLPMPSIGSTYTDLSHPDSWWTDPEILTLQFRKVISFENSIKLKHELTCFMHVFIAIDRHSTFIDFYFCTSFDLKHKLEYLLLEWRWRFGFKDCTVILKSRMRNVIISKQKSKKKTTKKTKYFRTTSRTLEAPRISDPIIYIEALTPTKPYYYLVPAHNHQNAINKVLSSSLKNATLPFSTKLTGRMPKPKSLRDLVRDIRSARTAAEERAIVNRECAQIRDSFRDENDTHRCRNVAKLLYIHMLGYPAHFGQLACFMQFPVNHYRSLPLYRTGSIIDNAVPLIYLEIYFKYLHFLYFVALPLSNVEDMECLKLIASPRFTDKRVGYLGAMLLLDERSDVHLLVTNSLKNDLNHSNVYVTSLALCTLGSICSTEMSRDLAGEVERLVKSTNPYIKKKVSILICFDKAHEISLYPF</sequence>
<dbReference type="InterPro" id="IPR002553">
    <property type="entry name" value="Clathrin/coatomer_adapt-like_N"/>
</dbReference>
<gene>
    <name evidence="6" type="ORF">EGR_04422</name>
</gene>